<gene>
    <name evidence="2" type="primary">Tnks</name>
    <name evidence="2" type="ORF">AK812_SmicGene15459</name>
</gene>
<dbReference type="GO" id="GO:0030527">
    <property type="term" value="F:structural constituent of chromatin"/>
    <property type="evidence" value="ECO:0007669"/>
    <property type="project" value="InterPro"/>
</dbReference>
<dbReference type="InterPro" id="IPR051712">
    <property type="entry name" value="ARTD-AVP"/>
</dbReference>
<dbReference type="GO" id="GO:1990404">
    <property type="term" value="F:NAD+-protein mono-ADP-ribosyltransferase activity"/>
    <property type="evidence" value="ECO:0007669"/>
    <property type="project" value="TreeGrafter"/>
</dbReference>
<proteinExistence type="predicted"/>
<dbReference type="InterPro" id="IPR010992">
    <property type="entry name" value="IHF-like_DNA-bd_dom_sf"/>
</dbReference>
<dbReference type="Proteomes" id="UP000186817">
    <property type="component" value="Unassembled WGS sequence"/>
</dbReference>
<feature type="domain" description="PARP catalytic" evidence="1">
    <location>
        <begin position="277"/>
        <end position="424"/>
    </location>
</feature>
<reference evidence="2 3" key="1">
    <citation type="submission" date="2016-02" db="EMBL/GenBank/DDBJ databases">
        <title>Genome analysis of coral dinoflagellate symbionts highlights evolutionary adaptations to a symbiotic lifestyle.</title>
        <authorList>
            <person name="Aranda M."/>
            <person name="Li Y."/>
            <person name="Liew Y.J."/>
            <person name="Baumgarten S."/>
            <person name="Simakov O."/>
            <person name="Wilson M."/>
            <person name="Piel J."/>
            <person name="Ashoor H."/>
            <person name="Bougouffa S."/>
            <person name="Bajic V.B."/>
            <person name="Ryu T."/>
            <person name="Ravasi T."/>
            <person name="Bayer T."/>
            <person name="Micklem G."/>
            <person name="Kim H."/>
            <person name="Bhak J."/>
            <person name="Lajeunesse T.C."/>
            <person name="Voolstra C.R."/>
        </authorList>
    </citation>
    <scope>NUCLEOTIDE SEQUENCE [LARGE SCALE GENOMIC DNA]</scope>
    <source>
        <strain evidence="2 3">CCMP2467</strain>
    </source>
</reference>
<dbReference type="Gene3D" id="4.10.520.10">
    <property type="entry name" value="IHF-like DNA-binding proteins"/>
    <property type="match status" value="1"/>
</dbReference>
<name>A0A1Q9E2Z2_SYMMI</name>
<dbReference type="AlphaFoldDB" id="A0A1Q9E2Z2"/>
<comment type="caution">
    <text evidence="2">The sequence shown here is derived from an EMBL/GenBank/DDBJ whole genome shotgun (WGS) entry which is preliminary data.</text>
</comment>
<dbReference type="Pfam" id="PF00644">
    <property type="entry name" value="PARP"/>
    <property type="match status" value="1"/>
</dbReference>
<dbReference type="InterPro" id="IPR000119">
    <property type="entry name" value="Hist_DNA-bd"/>
</dbReference>
<dbReference type="GO" id="GO:0005634">
    <property type="term" value="C:nucleus"/>
    <property type="evidence" value="ECO:0007669"/>
    <property type="project" value="TreeGrafter"/>
</dbReference>
<dbReference type="PANTHER" id="PTHR45740">
    <property type="entry name" value="POLY [ADP-RIBOSE] POLYMERASE"/>
    <property type="match status" value="1"/>
</dbReference>
<dbReference type="OrthoDB" id="411019at2759"/>
<dbReference type="Pfam" id="PF00216">
    <property type="entry name" value="Bac_DNA_binding"/>
    <property type="match status" value="1"/>
</dbReference>
<dbReference type="EMBL" id="LSRX01000282">
    <property type="protein sequence ID" value="OLQ01769.1"/>
    <property type="molecule type" value="Genomic_DNA"/>
</dbReference>
<evidence type="ECO:0000259" key="1">
    <source>
        <dbReference type="Pfam" id="PF00644"/>
    </source>
</evidence>
<accession>A0A1Q9E2Z2</accession>
<dbReference type="GO" id="GO:0003950">
    <property type="term" value="F:NAD+ poly-ADP-ribosyltransferase activity"/>
    <property type="evidence" value="ECO:0007669"/>
    <property type="project" value="InterPro"/>
</dbReference>
<dbReference type="PANTHER" id="PTHR45740:SF2">
    <property type="entry name" value="POLY [ADP-RIBOSE] POLYMERASE"/>
    <property type="match status" value="1"/>
</dbReference>
<sequence length="431" mass="48799">MPKSAMKSKAMKAAKAMTKAQLADQLATKSELKKKDVMSVLQGLSEIGASEVSNTGKFVLPGLCMIKTQEVQIKAQKARTIVKAQVLAALKSQVKPRPPGYWTSRSWNPFHDDFRAEVDVTMELRDTVQQLFDMTTRKEAMGIGRDGSWATHKSFRVLQVTRVENGKLWTDYVRFRRNISRTQATMRRMEKEGAPCRAELKRTQEALQAIDSVHEHRNGAASVKDFAWTLAAQRIMEIKSLYLDTERNERLMFHGSPGVGARHPATGQVLFPTQETSPVYAIKSAGFDDRLGSVKGMYGSGTYFADMASKADQYAGQYNQPGYGSIGERATIFLSRVTLGCPYKTNQSLEQLRRPPCVQGHFDLNLFWNDEVHIGRPWREKGVPLCICSHERFDSVMGDFGIDGQMKQYREFVVYEKQCYPEFCVIYERMP</sequence>
<organism evidence="2 3">
    <name type="scientific">Symbiodinium microadriaticum</name>
    <name type="common">Dinoflagellate</name>
    <name type="synonym">Zooxanthella microadriatica</name>
    <dbReference type="NCBI Taxonomy" id="2951"/>
    <lineage>
        <taxon>Eukaryota</taxon>
        <taxon>Sar</taxon>
        <taxon>Alveolata</taxon>
        <taxon>Dinophyceae</taxon>
        <taxon>Suessiales</taxon>
        <taxon>Symbiodiniaceae</taxon>
        <taxon>Symbiodinium</taxon>
    </lineage>
</organism>
<protein>
    <submittedName>
        <fullName evidence="2">Tankyrase-1</fullName>
    </submittedName>
</protein>
<dbReference type="InterPro" id="IPR012317">
    <property type="entry name" value="Poly(ADP-ribose)pol_cat_dom"/>
</dbReference>
<dbReference type="GO" id="GO:0003677">
    <property type="term" value="F:DNA binding"/>
    <property type="evidence" value="ECO:0007669"/>
    <property type="project" value="InterPro"/>
</dbReference>
<dbReference type="Gene3D" id="3.90.228.10">
    <property type="match status" value="1"/>
</dbReference>
<keyword evidence="3" id="KW-1185">Reference proteome</keyword>
<evidence type="ECO:0000313" key="2">
    <source>
        <dbReference type="EMBL" id="OLQ01769.1"/>
    </source>
</evidence>
<evidence type="ECO:0000313" key="3">
    <source>
        <dbReference type="Proteomes" id="UP000186817"/>
    </source>
</evidence>
<dbReference type="SUPFAM" id="SSF47729">
    <property type="entry name" value="IHF-like DNA-binding proteins"/>
    <property type="match status" value="1"/>
</dbReference>
<dbReference type="SUPFAM" id="SSF56399">
    <property type="entry name" value="ADP-ribosylation"/>
    <property type="match status" value="1"/>
</dbReference>
<dbReference type="CDD" id="cd13834">
    <property type="entry name" value="HU_like"/>
    <property type="match status" value="1"/>
</dbReference>